<dbReference type="InterPro" id="IPR018466">
    <property type="entry name" value="Kre9/Knh1-like_N"/>
</dbReference>
<dbReference type="SUPFAM" id="SSF110296">
    <property type="entry name" value="Oligoxyloglucan reducing end-specific cellobiohydrolase"/>
    <property type="match status" value="2"/>
</dbReference>
<sequence>MLEPNGGEIWLAGSTQKIEWLSENIKNVKIAYTINNGYEWITIEDSIPSTGFYEWENIPDLNSKLCKIRIYDALDGEPWDVSDNTFQITNQVSQAIEITSPNGGESWQAGTAQNITWSSVGIKNVSLEFSANNGLTWDVIAENVPNSGAYEWNVPDKLSTQCLIRIKDAEDGNPVDQSNKVFRIVPKPKIEVVYPDGGETWTAGVLDTIRWNSIGVENVTIMYSSNNGITWDQLVEKTPSNGKYPASFTVPSNQYKIRIFDYDNGSPIDESDGTFIVLSEPNITVLTPNGGEEWYAGSSDNIIWKSTNIENVKIEYSINNGASWKTIVESAPSTGFFAWNNIPDVNSLLCKIRISDADDGIPADVSDDVFSITNKGNQLIQVTSPNGGESLTAGGSYNIKWNAAGIENVKIEYTFNNGISWNTIVESTPSTGFYNWSKIPNTTSTNCKIRISDAEDGSPSDESDAFFNIEPEPYIQVLEPNGGESLFYGTPVEIRWASENVRYVKIEYTINGGADWVTIVNSVESIGTYVWNTVPNTNSLQCRIKISDATDGVPFDVSDNNFQISNQITQTMRVISPNGGEKWQSGTSQNIQWDSKAVTNVDIEYTINNGLTWTPIVSNYPSSGSYEWNPVPNVNSTQCKVRIKDSQDGTPVDESNSTFSIQPSQSIEVIYPTSGVEILSGQKFKIQWRSQGIEYVRIEFNPYNTTSELDWKVLVDSVSGADEGGGIRSYEASFSIVSDNYVIRISDAADRSPLDYSDGVFKVKEPPTIKILVPNGGEQWLTSKYNVSATDYQNYHPYEIRWNANNIKKVKIEWSTNGGGTWYTVPGAESTDNDGSFIWAPGRLDSPRPDSSDNCKIRISSADPGITASDVTDGYFSIRESKMIRVEFPSDETEYFTTDNPDRYPMDIRWTSYAVTSVDIYYSLDNGVTWTLLVSNHQSTGAYEWFYPYDAVTGPFSTLGRIKIVDHDNPNIWDVNDVPFWLNKRQGQGN</sequence>
<accession>I6YXC2</accession>
<gene>
    <name evidence="3" type="ordered locus">MROS_2005</name>
</gene>
<evidence type="ECO:0000259" key="2">
    <source>
        <dbReference type="Pfam" id="PF10342"/>
    </source>
</evidence>
<feature type="domain" description="Yeast cell wall synthesis Kre9/Knh1-like N-terminal" evidence="2">
    <location>
        <begin position="100"/>
        <end position="178"/>
    </location>
</feature>
<dbReference type="HOGENOM" id="CLU_301643_0_0_10"/>
<protein>
    <recommendedName>
        <fullName evidence="2">Yeast cell wall synthesis Kre9/Knh1-like N-terminal domain-containing protein</fullName>
    </recommendedName>
</protein>
<reference evidence="3 4" key="1">
    <citation type="journal article" date="2013" name="PLoS ONE">
        <title>Genomic analysis of Melioribacter roseus, facultatively anaerobic organotrophic bacterium representing a novel deep lineage within Bacteriodetes/Chlorobi group.</title>
        <authorList>
            <person name="Kadnikov V.V."/>
            <person name="Mardanov A.V."/>
            <person name="Podosokorskaya O.A."/>
            <person name="Gavrilov S.N."/>
            <person name="Kublanov I.V."/>
            <person name="Beletsky A.V."/>
            <person name="Bonch-Osmolovskaya E.A."/>
            <person name="Ravin N.V."/>
        </authorList>
    </citation>
    <scope>NUCLEOTIDE SEQUENCE [LARGE SCALE GENOMIC DNA]</scope>
    <source>
        <strain evidence="4">JCM 17771 / P3M-2</strain>
    </source>
</reference>
<dbReference type="AlphaFoldDB" id="I6YXC2"/>
<keyword evidence="4" id="KW-1185">Reference proteome</keyword>
<name>I6YXC2_MELRP</name>
<dbReference type="Proteomes" id="UP000009011">
    <property type="component" value="Chromosome"/>
</dbReference>
<organism evidence="3 4">
    <name type="scientific">Melioribacter roseus (strain DSM 23840 / JCM 17771 / VKM B-2668 / P3M-2)</name>
    <dbReference type="NCBI Taxonomy" id="1191523"/>
    <lineage>
        <taxon>Bacteria</taxon>
        <taxon>Pseudomonadati</taxon>
        <taxon>Ignavibacteriota</taxon>
        <taxon>Ignavibacteria</taxon>
        <taxon>Ignavibacteriales</taxon>
        <taxon>Melioribacteraceae</taxon>
        <taxon>Melioribacter</taxon>
    </lineage>
</organism>
<dbReference type="eggNOG" id="COG3391">
    <property type="taxonomic scope" value="Bacteria"/>
</dbReference>
<dbReference type="KEGG" id="mro:MROS_2005"/>
<dbReference type="STRING" id="1191523.MROS_2005"/>
<keyword evidence="1" id="KW-0732">Signal</keyword>
<proteinExistence type="predicted"/>
<evidence type="ECO:0000313" key="4">
    <source>
        <dbReference type="Proteomes" id="UP000009011"/>
    </source>
</evidence>
<evidence type="ECO:0000313" key="3">
    <source>
        <dbReference type="EMBL" id="AFN75237.1"/>
    </source>
</evidence>
<evidence type="ECO:0000256" key="1">
    <source>
        <dbReference type="ARBA" id="ARBA00022729"/>
    </source>
</evidence>
<dbReference type="Pfam" id="PF10342">
    <property type="entry name" value="Kre9_KNH"/>
    <property type="match status" value="1"/>
</dbReference>
<dbReference type="EMBL" id="CP003557">
    <property type="protein sequence ID" value="AFN75237.1"/>
    <property type="molecule type" value="Genomic_DNA"/>
</dbReference>